<name>A0A2C9VX49_MANES</name>
<proteinExistence type="predicted"/>
<organism evidence="1">
    <name type="scientific">Manihot esculenta</name>
    <name type="common">Cassava</name>
    <name type="synonym">Jatropha manihot</name>
    <dbReference type="NCBI Taxonomy" id="3983"/>
    <lineage>
        <taxon>Eukaryota</taxon>
        <taxon>Viridiplantae</taxon>
        <taxon>Streptophyta</taxon>
        <taxon>Embryophyta</taxon>
        <taxon>Tracheophyta</taxon>
        <taxon>Spermatophyta</taxon>
        <taxon>Magnoliopsida</taxon>
        <taxon>eudicotyledons</taxon>
        <taxon>Gunneridae</taxon>
        <taxon>Pentapetalae</taxon>
        <taxon>rosids</taxon>
        <taxon>fabids</taxon>
        <taxon>Malpighiales</taxon>
        <taxon>Euphorbiaceae</taxon>
        <taxon>Crotonoideae</taxon>
        <taxon>Manihoteae</taxon>
        <taxon>Manihot</taxon>
    </lineage>
</organism>
<dbReference type="AlphaFoldDB" id="A0A2C9VX49"/>
<gene>
    <name evidence="1" type="ORF">MANES_05G092500</name>
</gene>
<reference evidence="1" key="1">
    <citation type="submission" date="2016-02" db="EMBL/GenBank/DDBJ databases">
        <title>WGS assembly of Manihot esculenta.</title>
        <authorList>
            <person name="Bredeson J.V."/>
            <person name="Prochnik S.E."/>
            <person name="Lyons J.B."/>
            <person name="Schmutz J."/>
            <person name="Grimwood J."/>
            <person name="Vrebalov J."/>
            <person name="Bart R.S."/>
            <person name="Amuge T."/>
            <person name="Ferguson M.E."/>
            <person name="Green R."/>
            <person name="Putnam N."/>
            <person name="Stites J."/>
            <person name="Rounsley S."/>
            <person name="Rokhsar D.S."/>
        </authorList>
    </citation>
    <scope>NUCLEOTIDE SEQUENCE [LARGE SCALE GENOMIC DNA]</scope>
    <source>
        <tissue evidence="1">Leaf</tissue>
    </source>
</reference>
<sequence>MTCRSRNRISISKPNLRKNKVTKENKWHAQHIRDSKVSWMQLEGDETQISATKPSLSKLQIYDNKSEK</sequence>
<protein>
    <submittedName>
        <fullName evidence="1">Uncharacterized protein</fullName>
    </submittedName>
</protein>
<accession>A0A2C9VX49</accession>
<evidence type="ECO:0000313" key="1">
    <source>
        <dbReference type="EMBL" id="OAY49896.1"/>
    </source>
</evidence>
<dbReference type="EMBL" id="CM004391">
    <property type="protein sequence ID" value="OAY49896.1"/>
    <property type="molecule type" value="Genomic_DNA"/>
</dbReference>